<dbReference type="InterPro" id="IPR026950">
    <property type="entry name" value="Caps_assemb_Wzi"/>
</dbReference>
<dbReference type="Gene3D" id="2.40.160.130">
    <property type="entry name" value="Capsule assembly protein Wzi"/>
    <property type="match status" value="1"/>
</dbReference>
<proteinExistence type="predicted"/>
<evidence type="ECO:0000313" key="2">
    <source>
        <dbReference type="Proteomes" id="UP000319619"/>
    </source>
</evidence>
<reference evidence="1 2" key="1">
    <citation type="submission" date="2017-06" db="EMBL/GenBank/DDBJ databases">
        <title>Novel microbial phyla capable of carbon fixation and sulfur reduction in deep-sea sediments.</title>
        <authorList>
            <person name="Huang J."/>
            <person name="Baker B."/>
            <person name="Wang Y."/>
        </authorList>
    </citation>
    <scope>NUCLEOTIDE SEQUENCE [LARGE SCALE GENOMIC DNA]</scope>
    <source>
        <strain evidence="1">B3_LCP</strain>
    </source>
</reference>
<evidence type="ECO:0000313" key="1">
    <source>
        <dbReference type="EMBL" id="TKJ42112.1"/>
    </source>
</evidence>
<comment type="caution">
    <text evidence="1">The sequence shown here is derived from an EMBL/GenBank/DDBJ whole genome shotgun (WGS) entry which is preliminary data.</text>
</comment>
<dbReference type="Proteomes" id="UP000319619">
    <property type="component" value="Unassembled WGS sequence"/>
</dbReference>
<sequence length="563" mass="64359">MKYCLLLILLLPTLILAQSPLLPVDHSAYDFLERMETKGLLEHPLLGSKPVSRVRISALLDEVHEALAGQPDLLSSVDRDILSVLRWEFARDAERFAIDSPPAEHPDGETRIDWIHSGILEHGGFLGTFYRNGLNLYSYQSDKFDGYIDPRGMARVIQQEGDNRTIAITAVGIRLRGQIYDKLGIYFDFLDNTEQGRGPYWDRAQLYEDRTGWVPNMEGKEFANYDVSNFDMTFGGGFWELHLTKTPLRWGPGQSGQLLLSDWGTSFHQVQAGFNLGSHLRLVYVFGTLKTYPEVYDWLYNSAGYVRNIEADKYIAAHRLEWDPHPRFRIAFSETVIFGERNPELAFLIPVNFFHSAQHDLGDEDNSLLTFDATWIFHKGWRLYGELLVDDVSFNKLGTDFYGNKLGWLGGLSCVEPLGLDNLDATLEMVQLRPFIYTHQYPVNVYTHWTAPLGYRYGPNTETLFFDIRYRPHRRVALNLNLTRSLHGGNTASYNAGGNILEPHEHGTDEDAPFLGGALERMQGIEIGGEIELLMGLYIWSRGSWIDYDGDGFWEWEAGFRFN</sequence>
<dbReference type="EMBL" id="NJBN01000001">
    <property type="protein sequence ID" value="TKJ42112.1"/>
    <property type="molecule type" value="Genomic_DNA"/>
</dbReference>
<dbReference type="Pfam" id="PF14052">
    <property type="entry name" value="Caps_assemb_Wzi"/>
    <property type="match status" value="1"/>
</dbReference>
<evidence type="ECO:0008006" key="3">
    <source>
        <dbReference type="Google" id="ProtNLM"/>
    </source>
</evidence>
<accession>A0A532V4Q2</accession>
<gene>
    <name evidence="1" type="ORF">CEE37_00090</name>
</gene>
<dbReference type="InterPro" id="IPR038636">
    <property type="entry name" value="Wzi_sf"/>
</dbReference>
<dbReference type="AlphaFoldDB" id="A0A532V4Q2"/>
<name>A0A532V4Q2_UNCL8</name>
<protein>
    <recommendedName>
        <fullName evidence="3">Capsule assembly Wzi family protein</fullName>
    </recommendedName>
</protein>
<organism evidence="1 2">
    <name type="scientific">candidate division LCP-89 bacterium B3_LCP</name>
    <dbReference type="NCBI Taxonomy" id="2012998"/>
    <lineage>
        <taxon>Bacteria</taxon>
        <taxon>Pseudomonadati</taxon>
        <taxon>Bacteria division LCP-89</taxon>
    </lineage>
</organism>